<reference evidence="1 2" key="1">
    <citation type="submission" date="2018-06" db="EMBL/GenBank/DDBJ databases">
        <authorList>
            <consortium name="Pathogen Informatics"/>
            <person name="Doyle S."/>
        </authorList>
    </citation>
    <scope>NUCLEOTIDE SEQUENCE [LARGE SCALE GENOMIC DNA]</scope>
    <source>
        <strain evidence="1 2">NCTC10429</strain>
    </source>
</reference>
<evidence type="ECO:0000313" key="2">
    <source>
        <dbReference type="Proteomes" id="UP000254088"/>
    </source>
</evidence>
<accession>A0A377CEP3</accession>
<organism evidence="1 2">
    <name type="scientific">Escherichia coli</name>
    <dbReference type="NCBI Taxonomy" id="562"/>
    <lineage>
        <taxon>Bacteria</taxon>
        <taxon>Pseudomonadati</taxon>
        <taxon>Pseudomonadota</taxon>
        <taxon>Gammaproteobacteria</taxon>
        <taxon>Enterobacterales</taxon>
        <taxon>Enterobacteriaceae</taxon>
        <taxon>Escherichia</taxon>
    </lineage>
</organism>
<dbReference type="EMBL" id="UGEX01000001">
    <property type="protein sequence ID" value="STL92086.1"/>
    <property type="molecule type" value="Genomic_DNA"/>
</dbReference>
<protein>
    <submittedName>
        <fullName evidence="1">Uncharacterized protein</fullName>
    </submittedName>
</protein>
<evidence type="ECO:0000313" key="1">
    <source>
        <dbReference type="EMBL" id="STL92086.1"/>
    </source>
</evidence>
<sequence>MKKCPVLLVVSGFLTENDISWFNRIKAGCGLDVRYYKWGIGKSTIHIKF</sequence>
<proteinExistence type="predicted"/>
<dbReference type="AlphaFoldDB" id="A0A377CEP3"/>
<name>A0A377CEP3_ECOLX</name>
<dbReference type="Proteomes" id="UP000254088">
    <property type="component" value="Unassembled WGS sequence"/>
</dbReference>
<gene>
    <name evidence="1" type="ORF">NCTC10429_03147</name>
</gene>